<dbReference type="EMBL" id="QQAY01000003">
    <property type="protein sequence ID" value="RDI44033.1"/>
    <property type="molecule type" value="Genomic_DNA"/>
</dbReference>
<dbReference type="Pfam" id="PF10531">
    <property type="entry name" value="SLBB"/>
    <property type="match status" value="1"/>
</dbReference>
<dbReference type="PANTHER" id="PTHR21180">
    <property type="entry name" value="ENDONUCLEASE/EXONUCLEASE/PHOSPHATASE FAMILY DOMAIN-CONTAINING PROTEIN 1"/>
    <property type="match status" value="1"/>
</dbReference>
<dbReference type="InterPro" id="IPR004509">
    <property type="entry name" value="Competence_ComEA_HhH"/>
</dbReference>
<dbReference type="Gene3D" id="3.10.560.10">
    <property type="entry name" value="Outer membrane lipoprotein wza domain like"/>
    <property type="match status" value="1"/>
</dbReference>
<proteinExistence type="predicted"/>
<dbReference type="Gene3D" id="1.10.150.280">
    <property type="entry name" value="AF1531-like domain"/>
    <property type="match status" value="1"/>
</dbReference>
<evidence type="ECO:0000313" key="2">
    <source>
        <dbReference type="EMBL" id="RDI44033.1"/>
    </source>
</evidence>
<dbReference type="SMART" id="SM00278">
    <property type="entry name" value="HhH1"/>
    <property type="match status" value="2"/>
</dbReference>
<dbReference type="Pfam" id="PF12836">
    <property type="entry name" value="HHH_3"/>
    <property type="match status" value="1"/>
</dbReference>
<feature type="domain" description="Helix-hairpin-helix DNA-binding motif class 1" evidence="1">
    <location>
        <begin position="189"/>
        <end position="208"/>
    </location>
</feature>
<reference evidence="2 3" key="1">
    <citation type="submission" date="2018-07" db="EMBL/GenBank/DDBJ databases">
        <title>Genomic Encyclopedia of Type Strains, Phase IV (KMG-IV): sequencing the most valuable type-strain genomes for metagenomic binning, comparative biology and taxonomic classification.</title>
        <authorList>
            <person name="Goeker M."/>
        </authorList>
    </citation>
    <scope>NUCLEOTIDE SEQUENCE [LARGE SCALE GENOMIC DNA]</scope>
    <source>
        <strain evidence="2 3">DSM 25281</strain>
    </source>
</reference>
<protein>
    <submittedName>
        <fullName evidence="2">Competence protein ComEA</fullName>
    </submittedName>
</protein>
<dbReference type="NCBIfam" id="TIGR00426">
    <property type="entry name" value="competence protein ComEA helix-hairpin-helix repeat region"/>
    <property type="match status" value="1"/>
</dbReference>
<dbReference type="Proteomes" id="UP000255326">
    <property type="component" value="Unassembled WGS sequence"/>
</dbReference>
<organism evidence="2 3">
    <name type="scientific">Falsibacillus pallidus</name>
    <dbReference type="NCBI Taxonomy" id="493781"/>
    <lineage>
        <taxon>Bacteria</taxon>
        <taxon>Bacillati</taxon>
        <taxon>Bacillota</taxon>
        <taxon>Bacilli</taxon>
        <taxon>Bacillales</taxon>
        <taxon>Bacillaceae</taxon>
        <taxon>Falsibacillus</taxon>
    </lineage>
</organism>
<keyword evidence="3" id="KW-1185">Reference proteome</keyword>
<feature type="domain" description="Helix-hairpin-helix DNA-binding motif class 1" evidence="1">
    <location>
        <begin position="159"/>
        <end position="178"/>
    </location>
</feature>
<dbReference type="GO" id="GO:0015628">
    <property type="term" value="P:protein secretion by the type II secretion system"/>
    <property type="evidence" value="ECO:0007669"/>
    <property type="project" value="TreeGrafter"/>
</dbReference>
<dbReference type="InterPro" id="IPR003583">
    <property type="entry name" value="Hlx-hairpin-Hlx_DNA-bd_motif"/>
</dbReference>
<accession>A0A370GQ01</accession>
<dbReference type="GO" id="GO:0003677">
    <property type="term" value="F:DNA binding"/>
    <property type="evidence" value="ECO:0007669"/>
    <property type="project" value="InterPro"/>
</dbReference>
<dbReference type="InterPro" id="IPR019554">
    <property type="entry name" value="Soluble_ligand-bd"/>
</dbReference>
<comment type="caution">
    <text evidence="2">The sequence shown here is derived from an EMBL/GenBank/DDBJ whole genome shotgun (WGS) entry which is preliminary data.</text>
</comment>
<dbReference type="InterPro" id="IPR051675">
    <property type="entry name" value="Endo/Exo/Phosphatase_dom_1"/>
</dbReference>
<gene>
    <name evidence="2" type="ORF">DFR59_10396</name>
</gene>
<dbReference type="PANTHER" id="PTHR21180:SF32">
    <property type="entry name" value="ENDONUCLEASE_EXONUCLEASE_PHOSPHATASE FAMILY DOMAIN-CONTAINING PROTEIN 1"/>
    <property type="match status" value="1"/>
</dbReference>
<sequence>MDKAANISHELMSYKKILAVLITLSLLAVIAFHFINSDETKVKSGILEEVNTENIEEIHDEKQKEGEVEKVLIAADIKGAVKKPGLYYIEPGARVLGLIEKAGGFLEDADQTQINLAEIIQDEMMIYVPLKGEVKKEDIGVPGSGHSNGRISLNKATIEELQQLPGIGPGKAKLIIEYRQESGMFKKLEDLKNVSGIGDKTYEKIADLISL</sequence>
<dbReference type="AlphaFoldDB" id="A0A370GQ01"/>
<name>A0A370GQ01_9BACI</name>
<dbReference type="SUPFAM" id="SSF47781">
    <property type="entry name" value="RuvA domain 2-like"/>
    <property type="match status" value="1"/>
</dbReference>
<evidence type="ECO:0000259" key="1">
    <source>
        <dbReference type="SMART" id="SM00278"/>
    </source>
</evidence>
<evidence type="ECO:0000313" key="3">
    <source>
        <dbReference type="Proteomes" id="UP000255326"/>
    </source>
</evidence>
<dbReference type="GO" id="GO:0015627">
    <property type="term" value="C:type II protein secretion system complex"/>
    <property type="evidence" value="ECO:0007669"/>
    <property type="project" value="TreeGrafter"/>
</dbReference>
<dbReference type="GO" id="GO:0006281">
    <property type="term" value="P:DNA repair"/>
    <property type="evidence" value="ECO:0007669"/>
    <property type="project" value="InterPro"/>
</dbReference>
<dbReference type="InterPro" id="IPR010994">
    <property type="entry name" value="RuvA_2-like"/>
</dbReference>